<dbReference type="InterPro" id="IPR050345">
    <property type="entry name" value="Aliph_Amidase/BUP"/>
</dbReference>
<organism evidence="3 4">
    <name type="scientific">Candidatus Kerfeldbacteria bacterium RIFCSPHIGHO2_02_FULL_42_14</name>
    <dbReference type="NCBI Taxonomy" id="1798540"/>
    <lineage>
        <taxon>Bacteria</taxon>
        <taxon>Candidatus Kerfeldiibacteriota</taxon>
    </lineage>
</organism>
<dbReference type="Proteomes" id="UP000177165">
    <property type="component" value="Unassembled WGS sequence"/>
</dbReference>
<protein>
    <recommendedName>
        <fullName evidence="2">CN hydrolase domain-containing protein</fullName>
    </recommendedName>
</protein>
<comment type="caution">
    <text evidence="3">The sequence shown here is derived from an EMBL/GenBank/DDBJ whole genome shotgun (WGS) entry which is preliminary data.</text>
</comment>
<gene>
    <name evidence="3" type="ORF">A3B74_04420</name>
</gene>
<name>A0A1G2ANW0_9BACT</name>
<reference evidence="3 4" key="1">
    <citation type="journal article" date="2016" name="Nat. Commun.">
        <title>Thousands of microbial genomes shed light on interconnected biogeochemical processes in an aquifer system.</title>
        <authorList>
            <person name="Anantharaman K."/>
            <person name="Brown C.T."/>
            <person name="Hug L.A."/>
            <person name="Sharon I."/>
            <person name="Castelle C.J."/>
            <person name="Probst A.J."/>
            <person name="Thomas B.C."/>
            <person name="Singh A."/>
            <person name="Wilkins M.J."/>
            <person name="Karaoz U."/>
            <person name="Brodie E.L."/>
            <person name="Williams K.H."/>
            <person name="Hubbard S.S."/>
            <person name="Banfield J.F."/>
        </authorList>
    </citation>
    <scope>NUCLEOTIDE SEQUENCE [LARGE SCALE GENOMIC DNA]</scope>
</reference>
<feature type="domain" description="CN hydrolase" evidence="2">
    <location>
        <begin position="1"/>
        <end position="120"/>
    </location>
</feature>
<proteinExistence type="predicted"/>
<dbReference type="InterPro" id="IPR036526">
    <property type="entry name" value="C-N_Hydrolase_sf"/>
</dbReference>
<dbReference type="Gene3D" id="3.60.110.10">
    <property type="entry name" value="Carbon-nitrogen hydrolase"/>
    <property type="match status" value="1"/>
</dbReference>
<sequence length="157" mass="17822">MEKGEITPGPGTNRVIETEFGKIGVIICWDIAFPEATRKLAQQGAQIVFCPAYWYGRQHHTSEIIRILPQVRAFENQIYFVLCDAATWETAGRSRICSSLQTLAATNNTDERILIATADLEELEKRRRLFDCWRTQQRSKSDIACAFPPGSSIEEIE</sequence>
<dbReference type="STRING" id="1798540.A3B74_04420"/>
<dbReference type="Pfam" id="PF00795">
    <property type="entry name" value="CN_hydrolase"/>
    <property type="match status" value="1"/>
</dbReference>
<dbReference type="PANTHER" id="PTHR43674">
    <property type="entry name" value="NITRILASE C965.09-RELATED"/>
    <property type="match status" value="1"/>
</dbReference>
<dbReference type="GO" id="GO:0016811">
    <property type="term" value="F:hydrolase activity, acting on carbon-nitrogen (but not peptide) bonds, in linear amides"/>
    <property type="evidence" value="ECO:0007669"/>
    <property type="project" value="TreeGrafter"/>
</dbReference>
<dbReference type="InterPro" id="IPR003010">
    <property type="entry name" value="C-N_Hydrolase"/>
</dbReference>
<evidence type="ECO:0000256" key="1">
    <source>
        <dbReference type="ARBA" id="ARBA00022801"/>
    </source>
</evidence>
<evidence type="ECO:0000313" key="4">
    <source>
        <dbReference type="Proteomes" id="UP000177165"/>
    </source>
</evidence>
<dbReference type="SUPFAM" id="SSF56317">
    <property type="entry name" value="Carbon-nitrogen hydrolase"/>
    <property type="match status" value="1"/>
</dbReference>
<evidence type="ECO:0000313" key="3">
    <source>
        <dbReference type="EMBL" id="OGY78598.1"/>
    </source>
</evidence>
<dbReference type="AlphaFoldDB" id="A0A1G2ANW0"/>
<dbReference type="EMBL" id="MHKB01000013">
    <property type="protein sequence ID" value="OGY78598.1"/>
    <property type="molecule type" value="Genomic_DNA"/>
</dbReference>
<dbReference type="PROSITE" id="PS50263">
    <property type="entry name" value="CN_HYDROLASE"/>
    <property type="match status" value="1"/>
</dbReference>
<dbReference type="CDD" id="cd07197">
    <property type="entry name" value="nitrilase"/>
    <property type="match status" value="1"/>
</dbReference>
<dbReference type="PANTHER" id="PTHR43674:SF16">
    <property type="entry name" value="CARBON-NITROGEN FAMILY, PUTATIVE (AFU_ORTHOLOGUE AFUA_5G02350)-RELATED"/>
    <property type="match status" value="1"/>
</dbReference>
<accession>A0A1G2ANW0</accession>
<keyword evidence="1" id="KW-0378">Hydrolase</keyword>
<evidence type="ECO:0000259" key="2">
    <source>
        <dbReference type="PROSITE" id="PS50263"/>
    </source>
</evidence>